<dbReference type="HOGENOM" id="CLU_042154_2_0_9"/>
<feature type="transmembrane region" description="Helical" evidence="6">
    <location>
        <begin position="40"/>
        <end position="60"/>
    </location>
</feature>
<evidence type="ECO:0000256" key="3">
    <source>
        <dbReference type="ARBA" id="ARBA00022692"/>
    </source>
</evidence>
<keyword evidence="5 6" id="KW-0472">Membrane</keyword>
<dbReference type="STRING" id="86416.Clopa_0851"/>
<dbReference type="InterPro" id="IPR002797">
    <property type="entry name" value="Polysacc_synth"/>
</dbReference>
<gene>
    <name evidence="7" type="ORF">Clopa_0851</name>
</gene>
<feature type="transmembrane region" description="Helical" evidence="6">
    <location>
        <begin position="81"/>
        <end position="103"/>
    </location>
</feature>
<dbReference type="eggNOG" id="COG2244">
    <property type="taxonomic scope" value="Bacteria"/>
</dbReference>
<evidence type="ECO:0000256" key="6">
    <source>
        <dbReference type="SAM" id="Phobius"/>
    </source>
</evidence>
<feature type="transmembrane region" description="Helical" evidence="6">
    <location>
        <begin position="364"/>
        <end position="383"/>
    </location>
</feature>
<comment type="subcellular location">
    <subcellularLocation>
        <location evidence="1">Cell membrane</location>
        <topology evidence="1">Multi-pass membrane protein</topology>
    </subcellularLocation>
</comment>
<dbReference type="EMBL" id="CP003261">
    <property type="protein sequence ID" value="AGK95875.1"/>
    <property type="molecule type" value="Genomic_DNA"/>
</dbReference>
<proteinExistence type="predicted"/>
<dbReference type="AlphaFoldDB" id="R4K8A9"/>
<dbReference type="OrthoDB" id="9769862at2"/>
<evidence type="ECO:0000313" key="8">
    <source>
        <dbReference type="Proteomes" id="UP000013523"/>
    </source>
</evidence>
<dbReference type="GO" id="GO:0005886">
    <property type="term" value="C:plasma membrane"/>
    <property type="evidence" value="ECO:0007669"/>
    <property type="project" value="UniProtKB-SubCell"/>
</dbReference>
<feature type="transmembrane region" description="Helical" evidence="6">
    <location>
        <begin position="119"/>
        <end position="139"/>
    </location>
</feature>
<keyword evidence="4 6" id="KW-1133">Transmembrane helix</keyword>
<feature type="transmembrane region" description="Helical" evidence="6">
    <location>
        <begin position="214"/>
        <end position="239"/>
    </location>
</feature>
<feature type="transmembrane region" description="Helical" evidence="6">
    <location>
        <begin position="151"/>
        <end position="170"/>
    </location>
</feature>
<organism evidence="7 8">
    <name type="scientific">Clostridium pasteurianum BC1</name>
    <dbReference type="NCBI Taxonomy" id="86416"/>
    <lineage>
        <taxon>Bacteria</taxon>
        <taxon>Bacillati</taxon>
        <taxon>Bacillota</taxon>
        <taxon>Clostridia</taxon>
        <taxon>Eubacteriales</taxon>
        <taxon>Clostridiaceae</taxon>
        <taxon>Clostridium</taxon>
    </lineage>
</organism>
<sequence>MKNNRLKSILGMGFASVIQVLVNIGKVKIIAVLLGTAGVGVTSFINNIITTILPISSLGMNQGIIKEINENIDDKKKIKSIIVTSYITTIILSIIITLSIIIFNKSIGILNIGSFDKKYIYIAMFSIPFLTFNQINIALINGFKKIKILGLANIFSSIITLVVSVALTYFYGLEGAIISIFITAVITSLVYWYLGRSHDDRIIKGIKGFYDLALLKILIKYSVIALYTMFLSNMYVLLIRKIIISKMGIDSSGIFQADWSLINQYLGLVLSSLGVYLIPTLCSLKTKKEINDELNSTLKIIVLIAMPIMLCIIIFGKIVIILFYSTKFLEAANILPLFILGDILKCIAWVIGTPLWTIPKLGKLAILNTLDFIIITASTYFFIDKLGLYSVVIGYILMNLVEIIFNYFVMKKELNFKFSKYNYKLIFTSIGIIVLSVISDLFINNILLKYAIEVVLFLIWAALSVRRNDISMLLYIVTKGKKGKLKNET</sequence>
<feature type="transmembrane region" description="Helical" evidence="6">
    <location>
        <begin position="421"/>
        <end position="441"/>
    </location>
</feature>
<keyword evidence="2" id="KW-1003">Cell membrane</keyword>
<dbReference type="PATRIC" id="fig|86416.3.peg.843"/>
<evidence type="ECO:0000256" key="2">
    <source>
        <dbReference type="ARBA" id="ARBA00022475"/>
    </source>
</evidence>
<evidence type="ECO:0000313" key="7">
    <source>
        <dbReference type="EMBL" id="AGK95875.1"/>
    </source>
</evidence>
<feature type="transmembrane region" description="Helical" evidence="6">
    <location>
        <begin position="176"/>
        <end position="194"/>
    </location>
</feature>
<dbReference type="InterPro" id="IPR050833">
    <property type="entry name" value="Poly_Biosynth_Transport"/>
</dbReference>
<dbReference type="KEGG" id="cpas:Clopa_0851"/>
<keyword evidence="8" id="KW-1185">Reference proteome</keyword>
<feature type="transmembrane region" description="Helical" evidence="6">
    <location>
        <begin position="300"/>
        <end position="325"/>
    </location>
</feature>
<evidence type="ECO:0000256" key="5">
    <source>
        <dbReference type="ARBA" id="ARBA00023136"/>
    </source>
</evidence>
<reference evidence="7 8" key="1">
    <citation type="submission" date="2012-01" db="EMBL/GenBank/DDBJ databases">
        <title>Complete sequence of chromosome of Clostridium pasteurianum BC1.</title>
        <authorList>
            <consortium name="US DOE Joint Genome Institute"/>
            <person name="Lucas S."/>
            <person name="Han J."/>
            <person name="Lapidus A."/>
            <person name="Cheng J.-F."/>
            <person name="Goodwin L."/>
            <person name="Pitluck S."/>
            <person name="Peters L."/>
            <person name="Mikhailova N."/>
            <person name="Teshima H."/>
            <person name="Detter J.C."/>
            <person name="Han C."/>
            <person name="Tapia R."/>
            <person name="Land M."/>
            <person name="Hauser L."/>
            <person name="Kyrpides N."/>
            <person name="Ivanova N."/>
            <person name="Pagani I."/>
            <person name="Dunn J."/>
            <person name="Taghavi S."/>
            <person name="Francis A."/>
            <person name="van der Lelie D."/>
            <person name="Woyke T."/>
        </authorList>
    </citation>
    <scope>NUCLEOTIDE SEQUENCE [LARGE SCALE GENOMIC DNA]</scope>
    <source>
        <strain evidence="7 8">BC1</strain>
    </source>
</reference>
<keyword evidence="3 6" id="KW-0812">Transmembrane</keyword>
<dbReference type="Pfam" id="PF01943">
    <property type="entry name" value="Polysacc_synt"/>
    <property type="match status" value="1"/>
</dbReference>
<dbReference type="PANTHER" id="PTHR30250">
    <property type="entry name" value="PST FAMILY PREDICTED COLANIC ACID TRANSPORTER"/>
    <property type="match status" value="1"/>
</dbReference>
<feature type="transmembrane region" description="Helical" evidence="6">
    <location>
        <begin position="12"/>
        <end position="34"/>
    </location>
</feature>
<feature type="transmembrane region" description="Helical" evidence="6">
    <location>
        <begin position="259"/>
        <end position="279"/>
    </location>
</feature>
<name>R4K8A9_CLOPA</name>
<dbReference type="RefSeq" id="WP_015614199.1">
    <property type="nucleotide sequence ID" value="NC_021182.1"/>
</dbReference>
<feature type="transmembrane region" description="Helical" evidence="6">
    <location>
        <begin position="331"/>
        <end position="352"/>
    </location>
</feature>
<evidence type="ECO:0000256" key="1">
    <source>
        <dbReference type="ARBA" id="ARBA00004651"/>
    </source>
</evidence>
<dbReference type="Proteomes" id="UP000013523">
    <property type="component" value="Chromosome"/>
</dbReference>
<dbReference type="PANTHER" id="PTHR30250:SF11">
    <property type="entry name" value="O-ANTIGEN TRANSPORTER-RELATED"/>
    <property type="match status" value="1"/>
</dbReference>
<protein>
    <submittedName>
        <fullName evidence="7">Membrane protein involved in the export of O-antigen and teichoic acid</fullName>
    </submittedName>
</protein>
<feature type="transmembrane region" description="Helical" evidence="6">
    <location>
        <begin position="389"/>
        <end position="409"/>
    </location>
</feature>
<feature type="transmembrane region" description="Helical" evidence="6">
    <location>
        <begin position="447"/>
        <end position="465"/>
    </location>
</feature>
<evidence type="ECO:0000256" key="4">
    <source>
        <dbReference type="ARBA" id="ARBA00022989"/>
    </source>
</evidence>
<accession>R4K8A9</accession>